<feature type="region of interest" description="Disordered" evidence="1">
    <location>
        <begin position="1"/>
        <end position="117"/>
    </location>
</feature>
<feature type="compositionally biased region" description="Polar residues" evidence="1">
    <location>
        <begin position="7"/>
        <end position="21"/>
    </location>
</feature>
<feature type="compositionally biased region" description="Basic and acidic residues" evidence="1">
    <location>
        <begin position="1063"/>
        <end position="1073"/>
    </location>
</feature>
<dbReference type="KEGG" id="mlr:MELLADRAFT_112328"/>
<sequence length="1608" mass="178691">MPRLWLNTFTRNRTAPASSGQDDLLHSSPLSTHEESASKQKQPLTEAGKDDHELRDGSSSASTQYSMKRLTPRSHALESLASSLPQKSPVPYLSKRLPSPPTREEHSDNHADPSNLTRRMVHSVRIDHSISGSRGATSTSTSALDFRATEDRVVPSICLTSSPKQSMLMEIKSSEIVRKAEQDPIPAGQSLRRKPDQELDHVAASLIESPQKPDASGGIFLVASHGTTTPSTTTRSGTHTIPSISLSKSTQAIDGHQCTDGGPVISGKAAEKSPEKRSKHKSRTNEEVRAKEKRERHKSSHPRLEANDISGEPEQSSSGLKSRVRKSSSHSHRRASSCTQGIPTITDKDGKSLDSKEEKPSGSSSRRSGEKKRHSSKSSEQKHLVNSDEGMNRNEKVRAKSTRSRSKSDASKEKASRELHRSQRASMAAPSQASHSTPREQLSKLDLLKTRASISSYSPLAAFLGTTSSSAANTPATCSPLQRLPYSFENALKGSKIEEENTSKTESPEFRSLFASMPPQVPKTSTQLDCISPTNTQYDSSFSSAKIPNVVTQLEDAGLPQKSTSPAQEVSHLSDSEANNSGRDQPESIGQQCEEFIALKNGQEISRQIVSEQKALECLAKEELKSMSDAPLRRASIMPISVKTSSSVLSENEDPLRKYSTVSSVSTQCSSLFSKQTSGSPTTPPSSHYAEITSKSFGEFAMSNISSTELTTEDPSIDDIESKDRSEAGELEHRGVPLESLTKDSNVNSTGSDSKETKSKKEDKLTSEIDQILAEIGQIFPEPPQEDGPDESLKNERDRGVDVIKSIGPDLKTKADEIEKTATSPLKLSKRHRSRTDLSNLDPIYEGVIDSPASMQSPTTLYPVLESTSESCMEANLREHMKTFEMTDPRGKASERQFSNFYMDLGHYTDHVIMTTSDEKKDDDVHFGGQDVREYNPQRSKLTIQTGKSLQRTSDLSCVTPAMRIRLSNSLKEKNATLVEVEEAQNSSSCVVEGFPESGSNNTVGIAEEDVLFHASPDQANMDDHFESETTPHDDSSIKISDKVPQDISQSNLDESGTSADSAKIDATHEQKQMLEAMTGQRRKPKISRRATEPGMRPKDQASDIGSPSVTEKVPSEAAAEKDTVKVPKPRFEHALLRHPRILQTLISRMDYLDFYTLPQISRKLRYGLNSGEPREVILERYLGAVGYRKEPSEEYMYSTQGYQTKGPSGVRTNYRQTLGSTPSNSSNPLRRLRSASVISLSSRLKELQISLKDLHAYYTGLEFGPEELAELADRLRSSGLDLPTFRMIRASTRSYNKLLVRIRSQSALLEEESQAPRSTSYHLGKPLLPIYALGKPAVFKVWVPTADLWMSREELVECERELWKSEVRPLMRRGDVCHNTAVGARVNEGRVLFDGRCLQDLDITWDHLGHLPPWLNMFMFPPSYYHHVISSSTTTPVFFLDLTEFKDQIQRTMELCKDKVRVPTNQVQVMRRNSCYRVQRWVYRSVVRVTPGTRTSVVEGLREWDSPDMGSGLIHRDWVGKLVIEVEGTTEKARDLVQRCTKASVDSLISADKISSYRFASKEQQQAMRVKLRSAQLSPWKIIRERSRPGLLWLQAAYYANEEDLIE</sequence>
<feature type="region of interest" description="Disordered" evidence="1">
    <location>
        <begin position="1020"/>
        <end position="1124"/>
    </location>
</feature>
<protein>
    <submittedName>
        <fullName evidence="2">Uncharacterized protein</fullName>
    </submittedName>
</protein>
<feature type="region of interest" description="Disordered" evidence="1">
    <location>
        <begin position="707"/>
        <end position="797"/>
    </location>
</feature>
<feature type="compositionally biased region" description="Basic and acidic residues" evidence="1">
    <location>
        <begin position="47"/>
        <end position="56"/>
    </location>
</feature>
<feature type="compositionally biased region" description="Polar residues" evidence="1">
    <location>
        <begin position="1047"/>
        <end position="1061"/>
    </location>
</feature>
<dbReference type="GeneID" id="18924640"/>
<feature type="compositionally biased region" description="Low complexity" evidence="1">
    <location>
        <begin position="224"/>
        <end position="243"/>
    </location>
</feature>
<feature type="compositionally biased region" description="Basic and acidic residues" evidence="1">
    <location>
        <begin position="102"/>
        <end position="111"/>
    </location>
</feature>
<feature type="compositionally biased region" description="Basic and acidic residues" evidence="1">
    <location>
        <begin position="346"/>
        <end position="360"/>
    </location>
</feature>
<dbReference type="EMBL" id="GL883153">
    <property type="protein sequence ID" value="EGF99872.1"/>
    <property type="molecule type" value="Genomic_DNA"/>
</dbReference>
<feature type="compositionally biased region" description="Basic residues" evidence="1">
    <location>
        <begin position="322"/>
        <end position="335"/>
    </location>
</feature>
<dbReference type="OrthoDB" id="3365519at2759"/>
<dbReference type="InParanoid" id="F4S649"/>
<reference evidence="3" key="1">
    <citation type="journal article" date="2011" name="Proc. Natl. Acad. Sci. U.S.A.">
        <title>Obligate biotrophy features unraveled by the genomic analysis of rust fungi.</title>
        <authorList>
            <person name="Duplessis S."/>
            <person name="Cuomo C.A."/>
            <person name="Lin Y.-C."/>
            <person name="Aerts A."/>
            <person name="Tisserant E."/>
            <person name="Veneault-Fourrey C."/>
            <person name="Joly D.L."/>
            <person name="Hacquard S."/>
            <person name="Amselem J."/>
            <person name="Cantarel B.L."/>
            <person name="Chiu R."/>
            <person name="Coutinho P.M."/>
            <person name="Feau N."/>
            <person name="Field M."/>
            <person name="Frey P."/>
            <person name="Gelhaye E."/>
            <person name="Goldberg J."/>
            <person name="Grabherr M.G."/>
            <person name="Kodira C.D."/>
            <person name="Kohler A."/>
            <person name="Kuees U."/>
            <person name="Lindquist E.A."/>
            <person name="Lucas S.M."/>
            <person name="Mago R."/>
            <person name="Mauceli E."/>
            <person name="Morin E."/>
            <person name="Murat C."/>
            <person name="Pangilinan J.L."/>
            <person name="Park R."/>
            <person name="Pearson M."/>
            <person name="Quesneville H."/>
            <person name="Rouhier N."/>
            <person name="Sakthikumar S."/>
            <person name="Salamov A.A."/>
            <person name="Schmutz J."/>
            <person name="Selles B."/>
            <person name="Shapiro H."/>
            <person name="Tanguay P."/>
            <person name="Tuskan G.A."/>
            <person name="Henrissat B."/>
            <person name="Van de Peer Y."/>
            <person name="Rouze P."/>
            <person name="Ellis J.G."/>
            <person name="Dodds P.N."/>
            <person name="Schein J.E."/>
            <person name="Zhong S."/>
            <person name="Hamelin R.C."/>
            <person name="Grigoriev I.V."/>
            <person name="Szabo L.J."/>
            <person name="Martin F."/>
        </authorList>
    </citation>
    <scope>NUCLEOTIDE SEQUENCE [LARGE SCALE GENOMIC DNA]</scope>
    <source>
        <strain evidence="3">98AG31 / pathotype 3-4-7</strain>
    </source>
</reference>
<organism evidence="3">
    <name type="scientific">Melampsora larici-populina (strain 98AG31 / pathotype 3-4-7)</name>
    <name type="common">Poplar leaf rust fungus</name>
    <dbReference type="NCBI Taxonomy" id="747676"/>
    <lineage>
        <taxon>Eukaryota</taxon>
        <taxon>Fungi</taxon>
        <taxon>Dikarya</taxon>
        <taxon>Basidiomycota</taxon>
        <taxon>Pucciniomycotina</taxon>
        <taxon>Pucciniomycetes</taxon>
        <taxon>Pucciniales</taxon>
        <taxon>Melampsoraceae</taxon>
        <taxon>Melampsora</taxon>
    </lineage>
</organism>
<feature type="compositionally biased region" description="Polar residues" evidence="1">
    <location>
        <begin position="561"/>
        <end position="588"/>
    </location>
</feature>
<feature type="region of interest" description="Disordered" evidence="1">
    <location>
        <begin position="209"/>
        <end position="444"/>
    </location>
</feature>
<feature type="compositionally biased region" description="Basic and acidic residues" evidence="1">
    <location>
        <begin position="1022"/>
        <end position="1045"/>
    </location>
</feature>
<dbReference type="VEuPathDB" id="FungiDB:MELLADRAFT_112328"/>
<dbReference type="HOGENOM" id="CLU_243988_0_0_1"/>
<dbReference type="Proteomes" id="UP000001072">
    <property type="component" value="Unassembled WGS sequence"/>
</dbReference>
<evidence type="ECO:0000313" key="3">
    <source>
        <dbReference type="Proteomes" id="UP000001072"/>
    </source>
</evidence>
<feature type="compositionally biased region" description="Basic and acidic residues" evidence="1">
    <location>
        <begin position="283"/>
        <end position="293"/>
    </location>
</feature>
<feature type="compositionally biased region" description="Basic and acidic residues" evidence="1">
    <location>
        <begin position="720"/>
        <end position="736"/>
    </location>
</feature>
<feature type="compositionally biased region" description="Polar residues" evidence="1">
    <location>
        <begin position="57"/>
        <end position="66"/>
    </location>
</feature>
<dbReference type="eggNOG" id="ENOG502RGNW">
    <property type="taxonomic scope" value="Eukaryota"/>
</dbReference>
<evidence type="ECO:0000256" key="1">
    <source>
        <dbReference type="SAM" id="MobiDB-lite"/>
    </source>
</evidence>
<gene>
    <name evidence="2" type="ORF">MELLADRAFT_112328</name>
</gene>
<dbReference type="RefSeq" id="XP_007416863.1">
    <property type="nucleotide sequence ID" value="XM_007416801.1"/>
</dbReference>
<feature type="compositionally biased region" description="Basic and acidic residues" evidence="1">
    <location>
        <begin position="1090"/>
        <end position="1102"/>
    </location>
</feature>
<feature type="compositionally biased region" description="Basic and acidic residues" evidence="1">
    <location>
        <begin position="406"/>
        <end position="421"/>
    </location>
</feature>
<feature type="region of interest" description="Disordered" evidence="1">
    <location>
        <begin position="557"/>
        <end position="588"/>
    </location>
</feature>
<feature type="compositionally biased region" description="Basic and acidic residues" evidence="1">
    <location>
        <begin position="753"/>
        <end position="767"/>
    </location>
</feature>
<name>F4S649_MELLP</name>
<evidence type="ECO:0000313" key="2">
    <source>
        <dbReference type="EMBL" id="EGF99872.1"/>
    </source>
</evidence>
<proteinExistence type="predicted"/>
<feature type="compositionally biased region" description="Basic and acidic residues" evidence="1">
    <location>
        <begin position="377"/>
        <end position="398"/>
    </location>
</feature>
<keyword evidence="3" id="KW-1185">Reference proteome</keyword>
<accession>F4S649</accession>